<dbReference type="EnsemblProtists" id="EOD26302">
    <property type="protein sequence ID" value="EOD26302"/>
    <property type="gene ID" value="EMIHUDRAFT_366984"/>
</dbReference>
<dbReference type="RefSeq" id="XP_005778731.1">
    <property type="nucleotide sequence ID" value="XM_005778674.1"/>
</dbReference>
<dbReference type="GeneID" id="17271867"/>
<reference evidence="2" key="2">
    <citation type="submission" date="2024-10" db="UniProtKB">
        <authorList>
            <consortium name="EnsemblProtists"/>
        </authorList>
    </citation>
    <scope>IDENTIFICATION</scope>
</reference>
<dbReference type="AlphaFoldDB" id="A0A0D3JS17"/>
<protein>
    <submittedName>
        <fullName evidence="2">Uncharacterized protein</fullName>
    </submittedName>
</protein>
<sequence>MRGVSSSSRRTPPPTRERPPCRPTAAPWQAPPSSSLLDAEATGVCCRALTRVEL</sequence>
<organism evidence="2 3">
    <name type="scientific">Emiliania huxleyi (strain CCMP1516)</name>
    <dbReference type="NCBI Taxonomy" id="280463"/>
    <lineage>
        <taxon>Eukaryota</taxon>
        <taxon>Haptista</taxon>
        <taxon>Haptophyta</taxon>
        <taxon>Prymnesiophyceae</taxon>
        <taxon>Isochrysidales</taxon>
        <taxon>Noelaerhabdaceae</taxon>
        <taxon>Emiliania</taxon>
    </lineage>
</organism>
<proteinExistence type="predicted"/>
<dbReference type="PaxDb" id="2903-EOD26302"/>
<feature type="region of interest" description="Disordered" evidence="1">
    <location>
        <begin position="1"/>
        <end position="35"/>
    </location>
</feature>
<evidence type="ECO:0000313" key="2">
    <source>
        <dbReference type="EnsemblProtists" id="EOD26302"/>
    </source>
</evidence>
<reference evidence="3" key="1">
    <citation type="journal article" date="2013" name="Nature">
        <title>Pan genome of the phytoplankton Emiliania underpins its global distribution.</title>
        <authorList>
            <person name="Read B.A."/>
            <person name="Kegel J."/>
            <person name="Klute M.J."/>
            <person name="Kuo A."/>
            <person name="Lefebvre S.C."/>
            <person name="Maumus F."/>
            <person name="Mayer C."/>
            <person name="Miller J."/>
            <person name="Monier A."/>
            <person name="Salamov A."/>
            <person name="Young J."/>
            <person name="Aguilar M."/>
            <person name="Claverie J.M."/>
            <person name="Frickenhaus S."/>
            <person name="Gonzalez K."/>
            <person name="Herman E.K."/>
            <person name="Lin Y.C."/>
            <person name="Napier J."/>
            <person name="Ogata H."/>
            <person name="Sarno A.F."/>
            <person name="Shmutz J."/>
            <person name="Schroeder D."/>
            <person name="de Vargas C."/>
            <person name="Verret F."/>
            <person name="von Dassow P."/>
            <person name="Valentin K."/>
            <person name="Van de Peer Y."/>
            <person name="Wheeler G."/>
            <person name="Dacks J.B."/>
            <person name="Delwiche C.F."/>
            <person name="Dyhrman S.T."/>
            <person name="Glockner G."/>
            <person name="John U."/>
            <person name="Richards T."/>
            <person name="Worden A.Z."/>
            <person name="Zhang X."/>
            <person name="Grigoriev I.V."/>
            <person name="Allen A.E."/>
            <person name="Bidle K."/>
            <person name="Borodovsky M."/>
            <person name="Bowler C."/>
            <person name="Brownlee C."/>
            <person name="Cock J.M."/>
            <person name="Elias M."/>
            <person name="Gladyshev V.N."/>
            <person name="Groth M."/>
            <person name="Guda C."/>
            <person name="Hadaegh A."/>
            <person name="Iglesias-Rodriguez M.D."/>
            <person name="Jenkins J."/>
            <person name="Jones B.M."/>
            <person name="Lawson T."/>
            <person name="Leese F."/>
            <person name="Lindquist E."/>
            <person name="Lobanov A."/>
            <person name="Lomsadze A."/>
            <person name="Malik S.B."/>
            <person name="Marsh M.E."/>
            <person name="Mackinder L."/>
            <person name="Mock T."/>
            <person name="Mueller-Roeber B."/>
            <person name="Pagarete A."/>
            <person name="Parker M."/>
            <person name="Probert I."/>
            <person name="Quesneville H."/>
            <person name="Raines C."/>
            <person name="Rensing S.A."/>
            <person name="Riano-Pachon D.M."/>
            <person name="Richier S."/>
            <person name="Rokitta S."/>
            <person name="Shiraiwa Y."/>
            <person name="Soanes D.M."/>
            <person name="van der Giezen M."/>
            <person name="Wahlund T.M."/>
            <person name="Williams B."/>
            <person name="Wilson W."/>
            <person name="Wolfe G."/>
            <person name="Wurch L.L."/>
        </authorList>
    </citation>
    <scope>NUCLEOTIDE SEQUENCE</scope>
</reference>
<evidence type="ECO:0000313" key="3">
    <source>
        <dbReference type="Proteomes" id="UP000013827"/>
    </source>
</evidence>
<name>A0A0D3JS17_EMIH1</name>
<evidence type="ECO:0000256" key="1">
    <source>
        <dbReference type="SAM" id="MobiDB-lite"/>
    </source>
</evidence>
<dbReference type="Proteomes" id="UP000013827">
    <property type="component" value="Unassembled WGS sequence"/>
</dbReference>
<accession>A0A0D3JS17</accession>
<dbReference type="HOGENOM" id="CLU_3054373_0_0_1"/>
<keyword evidence="3" id="KW-1185">Reference proteome</keyword>
<feature type="compositionally biased region" description="Low complexity" evidence="1">
    <location>
        <begin position="1"/>
        <end position="10"/>
    </location>
</feature>
<dbReference type="KEGG" id="ehx:EMIHUDRAFT_366984"/>